<dbReference type="RefSeq" id="WP_131409376.1">
    <property type="nucleotide sequence ID" value="NZ_SJTG01000002.1"/>
</dbReference>
<proteinExistence type="predicted"/>
<reference evidence="1 2" key="1">
    <citation type="submission" date="2019-02" db="EMBL/GenBank/DDBJ databases">
        <title>Dyella amyloliquefaciens sp. nov., isolated from forest soil.</title>
        <authorList>
            <person name="Gao Z.-H."/>
            <person name="Qiu L.-H."/>
        </authorList>
    </citation>
    <scope>NUCLEOTIDE SEQUENCE [LARGE SCALE GENOMIC DNA]</scope>
    <source>
        <strain evidence="1 2">KACC 12747</strain>
    </source>
</reference>
<organism evidence="1 2">
    <name type="scientific">Dyella soli</name>
    <dbReference type="NCBI Taxonomy" id="522319"/>
    <lineage>
        <taxon>Bacteria</taxon>
        <taxon>Pseudomonadati</taxon>
        <taxon>Pseudomonadota</taxon>
        <taxon>Gammaproteobacteria</taxon>
        <taxon>Lysobacterales</taxon>
        <taxon>Rhodanobacteraceae</taxon>
        <taxon>Dyella</taxon>
    </lineage>
</organism>
<gene>
    <name evidence="1" type="ORF">EZM97_18835</name>
</gene>
<keyword evidence="2" id="KW-1185">Reference proteome</keyword>
<sequence>MSSISVETWALGPDTDGQWQGHWNLVTAGEAIPGRYGQTSYRYRSETEARGAAMGLGKMDRRNMRAILRVFRRR</sequence>
<accession>A0A4R0YPX3</accession>
<dbReference type="AlphaFoldDB" id="A0A4R0YPX3"/>
<evidence type="ECO:0000313" key="2">
    <source>
        <dbReference type="Proteomes" id="UP000291822"/>
    </source>
</evidence>
<name>A0A4R0YPX3_9GAMM</name>
<comment type="caution">
    <text evidence="1">The sequence shown here is derived from an EMBL/GenBank/DDBJ whole genome shotgun (WGS) entry which is preliminary data.</text>
</comment>
<protein>
    <submittedName>
        <fullName evidence="1">Uncharacterized protein</fullName>
    </submittedName>
</protein>
<dbReference type="Proteomes" id="UP000291822">
    <property type="component" value="Unassembled WGS sequence"/>
</dbReference>
<evidence type="ECO:0000313" key="1">
    <source>
        <dbReference type="EMBL" id="TCI10896.1"/>
    </source>
</evidence>
<dbReference type="EMBL" id="SJTG01000002">
    <property type="protein sequence ID" value="TCI10896.1"/>
    <property type="molecule type" value="Genomic_DNA"/>
</dbReference>